<comment type="catalytic activity">
    <reaction evidence="5">
        <text>D-xylose + NADP(+) = D-xylono-1,5-lactone + NADPH + H(+)</text>
        <dbReference type="Rhea" id="RHEA:22000"/>
        <dbReference type="ChEBI" id="CHEBI:15378"/>
        <dbReference type="ChEBI" id="CHEBI:15867"/>
        <dbReference type="ChEBI" id="CHEBI:53455"/>
        <dbReference type="ChEBI" id="CHEBI:57783"/>
        <dbReference type="ChEBI" id="CHEBI:58349"/>
        <dbReference type="EC" id="1.1.1.179"/>
    </reaction>
</comment>
<dbReference type="EC" id="1.1.1.179" evidence="3"/>
<dbReference type="SUPFAM" id="SSF51735">
    <property type="entry name" value="NAD(P)-binding Rossmann-fold domains"/>
    <property type="match status" value="1"/>
</dbReference>
<evidence type="ECO:0000313" key="8">
    <source>
        <dbReference type="EMBL" id="BEI93529.1"/>
    </source>
</evidence>
<dbReference type="EMBL" id="AP028216">
    <property type="protein sequence ID" value="BEI93529.1"/>
    <property type="molecule type" value="Genomic_DNA"/>
</dbReference>
<sequence>MTSTSPFTLRWGILSTGSIATEFAMDLLVDPATRNSDMRHVIAAVGSRSVESADRFVDKLKASTGPWSWGVQQGLLTETKAYGSYAEVCNDPNVDVVYVGTPVTLHHADAKMALLAGKHVLCEKCFTFDLAELDDLIAIAREKNLFLMEAVWTRFHPIAYKIQDVVFSGRLGKPKRFQADFSIDFNVDARPTSDRFLDPALGGGSLLDMGPYPSVWAMLLLYQHPDNRSTAPKFVNSYQRIYRRTNVDERSRWLLDFENLECEAQLMTDMTTHGLREATAVLQCQDGDLIIEFGPQKPSTFHIVPRNGERETYHYPIAAEQGHGLCFEADEVAQCIRDGKTESERMPLSESRVAQSWLDEVRRRGTTCMKDMKGKA</sequence>
<dbReference type="InterPro" id="IPR055170">
    <property type="entry name" value="GFO_IDH_MocA-like_dom"/>
</dbReference>
<protein>
    <recommendedName>
        <fullName evidence="3">D-xylose 1-dehydrogenase (NADP(+), D-xylono-1,5-lactone-forming)</fullName>
        <ecNumber evidence="3">1.1.1.179</ecNumber>
    </recommendedName>
    <alternativeName>
        <fullName evidence="4">D-xylose-NADP dehydrogenase</fullName>
    </alternativeName>
</protein>
<proteinExistence type="inferred from homology"/>
<dbReference type="InterPro" id="IPR000683">
    <property type="entry name" value="Gfo/Idh/MocA-like_OxRdtase_N"/>
</dbReference>
<name>A0AA48L7Q0_9TREE</name>
<evidence type="ECO:0000256" key="3">
    <source>
        <dbReference type="ARBA" id="ARBA00038984"/>
    </source>
</evidence>
<comment type="similarity">
    <text evidence="1">Belongs to the Gfo/Idh/MocA family.</text>
</comment>
<dbReference type="Gene3D" id="3.40.50.720">
    <property type="entry name" value="NAD(P)-binding Rossmann-like Domain"/>
    <property type="match status" value="1"/>
</dbReference>
<keyword evidence="9" id="KW-1185">Reference proteome</keyword>
<evidence type="ECO:0000256" key="5">
    <source>
        <dbReference type="ARBA" id="ARBA00049233"/>
    </source>
</evidence>
<dbReference type="GO" id="GO:0047837">
    <property type="term" value="F:D-xylose 1-dehydrogenase (NADP+) activity"/>
    <property type="evidence" value="ECO:0007669"/>
    <property type="project" value="UniProtKB-EC"/>
</dbReference>
<feature type="domain" description="GFO/IDH/MocA-like oxidoreductase" evidence="7">
    <location>
        <begin position="161"/>
        <end position="288"/>
    </location>
</feature>
<dbReference type="Pfam" id="PF01408">
    <property type="entry name" value="GFO_IDH_MocA"/>
    <property type="match status" value="1"/>
</dbReference>
<organism evidence="8 9">
    <name type="scientific">Cutaneotrichosporon cavernicola</name>
    <dbReference type="NCBI Taxonomy" id="279322"/>
    <lineage>
        <taxon>Eukaryota</taxon>
        <taxon>Fungi</taxon>
        <taxon>Dikarya</taxon>
        <taxon>Basidiomycota</taxon>
        <taxon>Agaricomycotina</taxon>
        <taxon>Tremellomycetes</taxon>
        <taxon>Trichosporonales</taxon>
        <taxon>Trichosporonaceae</taxon>
        <taxon>Cutaneotrichosporon</taxon>
    </lineage>
</organism>
<dbReference type="SUPFAM" id="SSF55347">
    <property type="entry name" value="Glyceraldehyde-3-phosphate dehydrogenase-like, C-terminal domain"/>
    <property type="match status" value="1"/>
</dbReference>
<evidence type="ECO:0000259" key="7">
    <source>
        <dbReference type="Pfam" id="PF22725"/>
    </source>
</evidence>
<reference evidence="8" key="1">
    <citation type="journal article" date="2023" name="BMC Genomics">
        <title>Chromosome-level genome assemblies of Cutaneotrichosporon spp. (Trichosporonales, Basidiomycota) reveal imbalanced evolution between nucleotide sequences and chromosome synteny.</title>
        <authorList>
            <person name="Kobayashi Y."/>
            <person name="Kayamori A."/>
            <person name="Aoki K."/>
            <person name="Shiwa Y."/>
            <person name="Matsutani M."/>
            <person name="Fujita N."/>
            <person name="Sugita T."/>
            <person name="Iwasaki W."/>
            <person name="Tanaka N."/>
            <person name="Takashima M."/>
        </authorList>
    </citation>
    <scope>NUCLEOTIDE SEQUENCE</scope>
    <source>
        <strain evidence="8">HIS019</strain>
    </source>
</reference>
<evidence type="ECO:0000259" key="6">
    <source>
        <dbReference type="Pfam" id="PF01408"/>
    </source>
</evidence>
<dbReference type="GeneID" id="85497399"/>
<dbReference type="InterPro" id="IPR036291">
    <property type="entry name" value="NAD(P)-bd_dom_sf"/>
</dbReference>
<dbReference type="InterPro" id="IPR050984">
    <property type="entry name" value="Gfo/Idh/MocA_domain"/>
</dbReference>
<dbReference type="Gene3D" id="3.30.360.10">
    <property type="entry name" value="Dihydrodipicolinate Reductase, domain 2"/>
    <property type="match status" value="1"/>
</dbReference>
<evidence type="ECO:0000256" key="1">
    <source>
        <dbReference type="ARBA" id="ARBA00010928"/>
    </source>
</evidence>
<dbReference type="PANTHER" id="PTHR22604:SF105">
    <property type="entry name" value="TRANS-1,2-DIHYDROBENZENE-1,2-DIOL DEHYDROGENASE"/>
    <property type="match status" value="1"/>
</dbReference>
<evidence type="ECO:0000256" key="4">
    <source>
        <dbReference type="ARBA" id="ARBA00042988"/>
    </source>
</evidence>
<dbReference type="GO" id="GO:0000166">
    <property type="term" value="F:nucleotide binding"/>
    <property type="evidence" value="ECO:0007669"/>
    <property type="project" value="InterPro"/>
</dbReference>
<evidence type="ECO:0000256" key="2">
    <source>
        <dbReference type="ARBA" id="ARBA00023002"/>
    </source>
</evidence>
<dbReference type="Pfam" id="PF22725">
    <property type="entry name" value="GFO_IDH_MocA_C3"/>
    <property type="match status" value="1"/>
</dbReference>
<gene>
    <name evidence="8" type="ORF">CcaverHIS019_0511570</name>
</gene>
<keyword evidence="2" id="KW-0560">Oxidoreductase</keyword>
<dbReference type="PANTHER" id="PTHR22604">
    <property type="entry name" value="OXIDOREDUCTASES"/>
    <property type="match status" value="1"/>
</dbReference>
<dbReference type="RefSeq" id="XP_060458794.1">
    <property type="nucleotide sequence ID" value="XM_060602396.1"/>
</dbReference>
<accession>A0AA48L7Q0</accession>
<dbReference type="AlphaFoldDB" id="A0AA48L7Q0"/>
<dbReference type="KEGG" id="ccac:CcaHIS019_0511570"/>
<feature type="domain" description="Gfo/Idh/MocA-like oxidoreductase N-terminal" evidence="6">
    <location>
        <begin position="41"/>
        <end position="148"/>
    </location>
</feature>
<dbReference type="Proteomes" id="UP001233271">
    <property type="component" value="Chromosome 5"/>
</dbReference>
<evidence type="ECO:0000313" key="9">
    <source>
        <dbReference type="Proteomes" id="UP001233271"/>
    </source>
</evidence>